<keyword evidence="6" id="KW-0819">tRNA processing</keyword>
<dbReference type="EC" id="2.7.7.87" evidence="3"/>
<dbReference type="SUPFAM" id="SSF55821">
    <property type="entry name" value="YrdC/RibB"/>
    <property type="match status" value="1"/>
</dbReference>
<organism evidence="13">
    <name type="scientific">uncultured Parcubacteria bacterium Rifle_16ft_4_minimus_37658</name>
    <dbReference type="NCBI Taxonomy" id="1665141"/>
    <lineage>
        <taxon>Bacteria</taxon>
        <taxon>Candidatus Parcubacteria</taxon>
        <taxon>environmental samples</taxon>
    </lineage>
</organism>
<comment type="similarity">
    <text evidence="2">Belongs to the SUA5 family.</text>
</comment>
<evidence type="ECO:0000256" key="5">
    <source>
        <dbReference type="ARBA" id="ARBA00022679"/>
    </source>
</evidence>
<protein>
    <recommendedName>
        <fullName evidence="10">L-threonylcarbamoyladenylate synthase</fullName>
        <ecNumber evidence="3">2.7.7.87</ecNumber>
    </recommendedName>
    <alternativeName>
        <fullName evidence="10">L-threonylcarbamoyladenylate synthase</fullName>
    </alternativeName>
</protein>
<dbReference type="InterPro" id="IPR017945">
    <property type="entry name" value="DHBP_synth_RibB-like_a/b_dom"/>
</dbReference>
<dbReference type="Gene3D" id="3.90.870.10">
    <property type="entry name" value="DHBP synthase"/>
    <property type="match status" value="1"/>
</dbReference>
<comment type="subcellular location">
    <subcellularLocation>
        <location evidence="1">Cytoplasm</location>
    </subcellularLocation>
</comment>
<keyword evidence="8" id="KW-0547">Nucleotide-binding</keyword>
<dbReference type="GO" id="GO:0008033">
    <property type="term" value="P:tRNA processing"/>
    <property type="evidence" value="ECO:0007669"/>
    <property type="project" value="UniProtKB-KW"/>
</dbReference>
<keyword evidence="9" id="KW-0067">ATP-binding</keyword>
<dbReference type="InterPro" id="IPR006070">
    <property type="entry name" value="Sua5-like_dom"/>
</dbReference>
<evidence type="ECO:0000256" key="11">
    <source>
        <dbReference type="ARBA" id="ARBA00048366"/>
    </source>
</evidence>
<accession>A0A0H4T829</accession>
<feature type="domain" description="YrdC-like" evidence="12">
    <location>
        <begin position="12"/>
        <end position="173"/>
    </location>
</feature>
<dbReference type="GO" id="GO:0000049">
    <property type="term" value="F:tRNA binding"/>
    <property type="evidence" value="ECO:0007669"/>
    <property type="project" value="TreeGrafter"/>
</dbReference>
<reference evidence="13" key="1">
    <citation type="journal article" date="2015" name="ISME J.">
        <title>Aquifer environment selects for microbial species cohorts in sediment and groundwater.</title>
        <authorList>
            <person name="Hug L.A."/>
            <person name="Thomas B.C."/>
            <person name="Brown C.T."/>
            <person name="Frischkorn K.R."/>
            <person name="Williams K.H."/>
            <person name="Tringe S.G."/>
            <person name="Banfield J.F."/>
        </authorList>
    </citation>
    <scope>NUCLEOTIDE SEQUENCE</scope>
</reference>
<evidence type="ECO:0000256" key="2">
    <source>
        <dbReference type="ARBA" id="ARBA00007663"/>
    </source>
</evidence>
<evidence type="ECO:0000256" key="10">
    <source>
        <dbReference type="ARBA" id="ARBA00029774"/>
    </source>
</evidence>
<evidence type="ECO:0000256" key="9">
    <source>
        <dbReference type="ARBA" id="ARBA00022840"/>
    </source>
</evidence>
<evidence type="ECO:0000256" key="6">
    <source>
        <dbReference type="ARBA" id="ARBA00022694"/>
    </source>
</evidence>
<evidence type="ECO:0000256" key="7">
    <source>
        <dbReference type="ARBA" id="ARBA00022695"/>
    </source>
</evidence>
<name>A0A0H4T829_9BACT</name>
<evidence type="ECO:0000256" key="4">
    <source>
        <dbReference type="ARBA" id="ARBA00022490"/>
    </source>
</evidence>
<dbReference type="InterPro" id="IPR050156">
    <property type="entry name" value="TC-AMP_synthase_SUA5"/>
</dbReference>
<dbReference type="PANTHER" id="PTHR17490">
    <property type="entry name" value="SUA5"/>
    <property type="match status" value="1"/>
</dbReference>
<dbReference type="AlphaFoldDB" id="A0A0H4T829"/>
<dbReference type="Pfam" id="PF01300">
    <property type="entry name" value="Sua5_yciO_yrdC"/>
    <property type="match status" value="1"/>
</dbReference>
<evidence type="ECO:0000256" key="8">
    <source>
        <dbReference type="ARBA" id="ARBA00022741"/>
    </source>
</evidence>
<evidence type="ECO:0000256" key="3">
    <source>
        <dbReference type="ARBA" id="ARBA00012584"/>
    </source>
</evidence>
<sequence>MKILKIKKEKLKEAVQEAVLALEAGEVVKVPTDTVAGLICDYYNKKAEKEIFRLKKRPEEKILSIFVSSIAEAKKLVPVIERQEKFLARVWPGKVTCVLKKDIGGFRIPNDEFILGLLQKFGGPLLQTSANISGEPAVGGLPSTVVDISGDKLKILREGAVSGTELQKIWDML</sequence>
<dbReference type="GO" id="GO:0005524">
    <property type="term" value="F:ATP binding"/>
    <property type="evidence" value="ECO:0007669"/>
    <property type="project" value="UniProtKB-KW"/>
</dbReference>
<dbReference type="PROSITE" id="PS51163">
    <property type="entry name" value="YRDC"/>
    <property type="match status" value="1"/>
</dbReference>
<evidence type="ECO:0000313" key="13">
    <source>
        <dbReference type="EMBL" id="AKQ02652.1"/>
    </source>
</evidence>
<dbReference type="EMBL" id="KT007001">
    <property type="protein sequence ID" value="AKQ02652.1"/>
    <property type="molecule type" value="Genomic_DNA"/>
</dbReference>
<proteinExistence type="inferred from homology"/>
<dbReference type="GO" id="GO:0003725">
    <property type="term" value="F:double-stranded RNA binding"/>
    <property type="evidence" value="ECO:0007669"/>
    <property type="project" value="InterPro"/>
</dbReference>
<evidence type="ECO:0000259" key="12">
    <source>
        <dbReference type="PROSITE" id="PS51163"/>
    </source>
</evidence>
<dbReference type="GO" id="GO:0006450">
    <property type="term" value="P:regulation of translational fidelity"/>
    <property type="evidence" value="ECO:0007669"/>
    <property type="project" value="TreeGrafter"/>
</dbReference>
<keyword evidence="5" id="KW-0808">Transferase</keyword>
<keyword evidence="4" id="KW-0963">Cytoplasm</keyword>
<dbReference type="GO" id="GO:0061710">
    <property type="term" value="F:L-threonylcarbamoyladenylate synthase"/>
    <property type="evidence" value="ECO:0007669"/>
    <property type="project" value="UniProtKB-EC"/>
</dbReference>
<dbReference type="PANTHER" id="PTHR17490:SF16">
    <property type="entry name" value="THREONYLCARBAMOYL-AMP SYNTHASE"/>
    <property type="match status" value="1"/>
</dbReference>
<comment type="catalytic activity">
    <reaction evidence="11">
        <text>L-threonine + hydrogencarbonate + ATP = L-threonylcarbamoyladenylate + diphosphate + H2O</text>
        <dbReference type="Rhea" id="RHEA:36407"/>
        <dbReference type="ChEBI" id="CHEBI:15377"/>
        <dbReference type="ChEBI" id="CHEBI:17544"/>
        <dbReference type="ChEBI" id="CHEBI:30616"/>
        <dbReference type="ChEBI" id="CHEBI:33019"/>
        <dbReference type="ChEBI" id="CHEBI:57926"/>
        <dbReference type="ChEBI" id="CHEBI:73682"/>
        <dbReference type="EC" id="2.7.7.87"/>
    </reaction>
</comment>
<dbReference type="GO" id="GO:0005737">
    <property type="term" value="C:cytoplasm"/>
    <property type="evidence" value="ECO:0007669"/>
    <property type="project" value="UniProtKB-SubCell"/>
</dbReference>
<evidence type="ECO:0000256" key="1">
    <source>
        <dbReference type="ARBA" id="ARBA00004496"/>
    </source>
</evidence>
<keyword evidence="7" id="KW-0548">Nucleotidyltransferase</keyword>